<evidence type="ECO:0000313" key="2">
    <source>
        <dbReference type="Proteomes" id="UP000076021"/>
    </source>
</evidence>
<evidence type="ECO:0000313" key="1">
    <source>
        <dbReference type="EMBL" id="AMW99238.1"/>
    </source>
</evidence>
<dbReference type="InterPro" id="IPR019650">
    <property type="entry name" value="DUF2513"/>
</dbReference>
<dbReference type="OrthoDB" id="6960201at2"/>
<organism evidence="1 2">
    <name type="scientific">Rummeliibacillus stabekisii</name>
    <dbReference type="NCBI Taxonomy" id="241244"/>
    <lineage>
        <taxon>Bacteria</taxon>
        <taxon>Bacillati</taxon>
        <taxon>Bacillota</taxon>
        <taxon>Bacilli</taxon>
        <taxon>Bacillales</taxon>
        <taxon>Caryophanaceae</taxon>
        <taxon>Rummeliibacillus</taxon>
    </lineage>
</organism>
<dbReference type="KEGG" id="rst:ATY39_07020"/>
<gene>
    <name evidence="1" type="ORF">ATY39_07020</name>
</gene>
<name>A0A143HBW5_9BACL</name>
<accession>A0A143HBW5</accession>
<reference evidence="1 2" key="1">
    <citation type="journal article" date="2016" name="Genome Announc.">
        <title>Whole-Genome Sequence of Rummeliibacillus stabekisii Strain PP9 Isolated from Antarctic Soil.</title>
        <authorList>
            <person name="da Mota F.F."/>
            <person name="Vollu R.E."/>
            <person name="Jurelevicius D."/>
            <person name="Seldin L."/>
        </authorList>
    </citation>
    <scope>NUCLEOTIDE SEQUENCE [LARGE SCALE GENOMIC DNA]</scope>
    <source>
        <strain evidence="1 2">PP9</strain>
    </source>
</reference>
<sequence length="129" mass="14656">MKLNHDCVRDLLMAVEELPNITMLYSLVYLSENGHLKNCDYSLDDLAYTASRLREANYLHASPNQSADYYYVKNLTYDGHLFLDSIRDPLIWKKTKEATSTVASVSLKTVFELGTQLGTQFVKKAIGLD</sequence>
<dbReference type="Proteomes" id="UP000076021">
    <property type="component" value="Chromosome"/>
</dbReference>
<dbReference type="RefSeq" id="WP_066787768.1">
    <property type="nucleotide sequence ID" value="NZ_CP014806.1"/>
</dbReference>
<reference evidence="2" key="2">
    <citation type="submission" date="2016-03" db="EMBL/GenBank/DDBJ databases">
        <authorList>
            <person name="Ploux O."/>
        </authorList>
    </citation>
    <scope>NUCLEOTIDE SEQUENCE [LARGE SCALE GENOMIC DNA]</scope>
    <source>
        <strain evidence="2">PP9</strain>
    </source>
</reference>
<proteinExistence type="predicted"/>
<protein>
    <recommendedName>
        <fullName evidence="3">DUF2513 domain-containing protein</fullName>
    </recommendedName>
</protein>
<dbReference type="Pfam" id="PF10711">
    <property type="entry name" value="DUF2513"/>
    <property type="match status" value="1"/>
</dbReference>
<evidence type="ECO:0008006" key="3">
    <source>
        <dbReference type="Google" id="ProtNLM"/>
    </source>
</evidence>
<keyword evidence="2" id="KW-1185">Reference proteome</keyword>
<dbReference type="AlphaFoldDB" id="A0A143HBW5"/>
<dbReference type="EMBL" id="CP014806">
    <property type="protein sequence ID" value="AMW99238.1"/>
    <property type="molecule type" value="Genomic_DNA"/>
</dbReference>